<dbReference type="Proteomes" id="UP000230002">
    <property type="component" value="Unassembled WGS sequence"/>
</dbReference>
<comment type="caution">
    <text evidence="1">The sequence shown here is derived from an EMBL/GenBank/DDBJ whole genome shotgun (WGS) entry which is preliminary data.</text>
</comment>
<name>A0A2G8S273_9APHY</name>
<reference evidence="1 2" key="1">
    <citation type="journal article" date="2015" name="Sci. Rep.">
        <title>Chromosome-level genome map provides insights into diverse defense mechanisms in the medicinal fungus Ganoderma sinense.</title>
        <authorList>
            <person name="Zhu Y."/>
            <person name="Xu J."/>
            <person name="Sun C."/>
            <person name="Zhou S."/>
            <person name="Xu H."/>
            <person name="Nelson D.R."/>
            <person name="Qian J."/>
            <person name="Song J."/>
            <person name="Luo H."/>
            <person name="Xiang L."/>
            <person name="Li Y."/>
            <person name="Xu Z."/>
            <person name="Ji A."/>
            <person name="Wang L."/>
            <person name="Lu S."/>
            <person name="Hayward A."/>
            <person name="Sun W."/>
            <person name="Li X."/>
            <person name="Schwartz D.C."/>
            <person name="Wang Y."/>
            <person name="Chen S."/>
        </authorList>
    </citation>
    <scope>NUCLEOTIDE SEQUENCE [LARGE SCALE GENOMIC DNA]</scope>
    <source>
        <strain evidence="1 2">ZZ0214-1</strain>
    </source>
</reference>
<dbReference type="OrthoDB" id="2758168at2759"/>
<accession>A0A2G8S273</accession>
<protein>
    <submittedName>
        <fullName evidence="1">Uncharacterized protein</fullName>
    </submittedName>
</protein>
<evidence type="ECO:0000313" key="1">
    <source>
        <dbReference type="EMBL" id="PIL27870.1"/>
    </source>
</evidence>
<proteinExistence type="predicted"/>
<dbReference type="AlphaFoldDB" id="A0A2G8S273"/>
<sequence length="272" mass="30599">MSSPLAGELRIRITSSPDPASFATGSDLLDERGMPWRYPLYKMVCRPDWSDFVTLLLQDGLVSQRTLDLVTAAVPTSFFRTSATHTQVQGAPSSDARHPSLSPSNPVLSAFGQEFPFRYNPELSFCGVFASPSTIFTHRMRHITTFWVLREGKRFQYFPFTGSAVCCFERSMLPEHAGKRIVVIRVKRFIDIDPIRPVPPPRGANGRAHLVEQLRPREGELLKVATRNRVQPWAADVDKVWKESAADGGTIPWKALRVLFENEELYGSPHTS</sequence>
<dbReference type="EMBL" id="AYKW01000033">
    <property type="protein sequence ID" value="PIL27870.1"/>
    <property type="molecule type" value="Genomic_DNA"/>
</dbReference>
<gene>
    <name evidence="1" type="ORF">GSI_09992</name>
</gene>
<evidence type="ECO:0000313" key="2">
    <source>
        <dbReference type="Proteomes" id="UP000230002"/>
    </source>
</evidence>
<keyword evidence="2" id="KW-1185">Reference proteome</keyword>
<organism evidence="1 2">
    <name type="scientific">Ganoderma sinense ZZ0214-1</name>
    <dbReference type="NCBI Taxonomy" id="1077348"/>
    <lineage>
        <taxon>Eukaryota</taxon>
        <taxon>Fungi</taxon>
        <taxon>Dikarya</taxon>
        <taxon>Basidiomycota</taxon>
        <taxon>Agaricomycotina</taxon>
        <taxon>Agaricomycetes</taxon>
        <taxon>Polyporales</taxon>
        <taxon>Polyporaceae</taxon>
        <taxon>Ganoderma</taxon>
    </lineage>
</organism>